<evidence type="ECO:0000313" key="3">
    <source>
        <dbReference type="EMBL" id="MBP2412706.1"/>
    </source>
</evidence>
<reference evidence="3 4" key="1">
    <citation type="submission" date="2021-03" db="EMBL/GenBank/DDBJ databases">
        <title>Sequencing the genomes of 1000 actinobacteria strains.</title>
        <authorList>
            <person name="Klenk H.-P."/>
        </authorList>
    </citation>
    <scope>NUCLEOTIDE SEQUENCE [LARGE SCALE GENOMIC DNA]</scope>
    <source>
        <strain evidence="3 4">DSM 16005</strain>
    </source>
</reference>
<dbReference type="Pfam" id="PF22483">
    <property type="entry name" value="Mu-transpos_C_2"/>
    <property type="match status" value="1"/>
</dbReference>
<sequence length="416" mass="46307">MKVINLDDWVTIRHRYANEKISKRELAKQLGVSRGTVDRALAAKAAPKYERRPAGSSFDAFEKDVRRLLVVTPRMPATVLAERVGWTGAASLFRAKVAAIRPEYAPADPADRLVHEPGKVVQCDLWFPHQPLPLGHGQEGKPPVLVMTSAYSGFVQARMIPSRTTEDLLGGMWELIQEADAVPARLLWDNETGIGRGKLTEAASAFAGVLGTEIKLLPPRDPESKGMVERMNGFFRRGFMPGRDFIDPHDFNDQLYAWLPRANARYTRTRGGTPADIVIEDRAAMRPLGPIAPEAVFRKEIRLPRDYYVRVHSNDYSVDPSAIGRLVQVTADLDTVTVTAGATVLARHERRWAKHQIFTDPAHVSRAAELRRDYRTSMARKPPGQEAVQERDLSIYDQAFGLSTPSDDLELAGAAQ</sequence>
<dbReference type="SUPFAM" id="SSF53098">
    <property type="entry name" value="Ribonuclease H-like"/>
    <property type="match status" value="1"/>
</dbReference>
<dbReference type="PANTHER" id="PTHR35004:SF8">
    <property type="entry name" value="TRANSPOSASE RV3428C-RELATED"/>
    <property type="match status" value="1"/>
</dbReference>
<dbReference type="InterPro" id="IPR001584">
    <property type="entry name" value="Integrase_cat-core"/>
</dbReference>
<evidence type="ECO:0000256" key="1">
    <source>
        <dbReference type="ARBA" id="ARBA00009277"/>
    </source>
</evidence>
<dbReference type="NCBIfam" id="NF033546">
    <property type="entry name" value="transpos_IS21"/>
    <property type="match status" value="1"/>
</dbReference>
<dbReference type="PANTHER" id="PTHR35004">
    <property type="entry name" value="TRANSPOSASE RV3428C-RELATED"/>
    <property type="match status" value="1"/>
</dbReference>
<comment type="similarity">
    <text evidence="1">Belongs to the transposase IS21/IS408/IS1162 family.</text>
</comment>
<dbReference type="EMBL" id="JAGIOI010000001">
    <property type="protein sequence ID" value="MBP2412706.1"/>
    <property type="molecule type" value="Genomic_DNA"/>
</dbReference>
<dbReference type="InterPro" id="IPR054353">
    <property type="entry name" value="IstA-like_C"/>
</dbReference>
<dbReference type="Proteomes" id="UP000711614">
    <property type="component" value="Unassembled WGS sequence"/>
</dbReference>
<dbReference type="InterPro" id="IPR036397">
    <property type="entry name" value="RNaseH_sf"/>
</dbReference>
<organism evidence="3 4">
    <name type="scientific">Arthrobacter stackebrandtii</name>
    <dbReference type="NCBI Taxonomy" id="272161"/>
    <lineage>
        <taxon>Bacteria</taxon>
        <taxon>Bacillati</taxon>
        <taxon>Actinomycetota</taxon>
        <taxon>Actinomycetes</taxon>
        <taxon>Micrococcales</taxon>
        <taxon>Micrococcaceae</taxon>
        <taxon>Arthrobacter</taxon>
    </lineage>
</organism>
<dbReference type="InterPro" id="IPR012337">
    <property type="entry name" value="RNaseH-like_sf"/>
</dbReference>
<keyword evidence="4" id="KW-1185">Reference proteome</keyword>
<dbReference type="PROSITE" id="PS50994">
    <property type="entry name" value="INTEGRASE"/>
    <property type="match status" value="1"/>
</dbReference>
<protein>
    <submittedName>
        <fullName evidence="3">Transposase</fullName>
    </submittedName>
</protein>
<feature type="domain" description="Integrase catalytic" evidence="2">
    <location>
        <begin position="113"/>
        <end position="282"/>
    </location>
</feature>
<dbReference type="Gene3D" id="3.30.420.10">
    <property type="entry name" value="Ribonuclease H-like superfamily/Ribonuclease H"/>
    <property type="match status" value="1"/>
</dbReference>
<comment type="caution">
    <text evidence="3">The sequence shown here is derived from an EMBL/GenBank/DDBJ whole genome shotgun (WGS) entry which is preliminary data.</text>
</comment>
<name>A0ABS4YV76_9MICC</name>
<accession>A0ABS4YV76</accession>
<evidence type="ECO:0000259" key="2">
    <source>
        <dbReference type="PROSITE" id="PS50994"/>
    </source>
</evidence>
<gene>
    <name evidence="3" type="ORF">JOF48_001505</name>
</gene>
<proteinExistence type="inferred from homology"/>
<evidence type="ECO:0000313" key="4">
    <source>
        <dbReference type="Proteomes" id="UP000711614"/>
    </source>
</evidence>